<dbReference type="Pfam" id="PF14257">
    <property type="entry name" value="DUF4349"/>
    <property type="match status" value="1"/>
</dbReference>
<dbReference type="Proteomes" id="UP001371224">
    <property type="component" value="Unassembled WGS sequence"/>
</dbReference>
<evidence type="ECO:0000256" key="2">
    <source>
        <dbReference type="SAM" id="Phobius"/>
    </source>
</evidence>
<proteinExistence type="predicted"/>
<feature type="domain" description="DUF4349" evidence="3">
    <location>
        <begin position="128"/>
        <end position="346"/>
    </location>
</feature>
<dbReference type="EMBL" id="JBBDGM010000003">
    <property type="protein sequence ID" value="MEJ1087690.1"/>
    <property type="molecule type" value="Genomic_DNA"/>
</dbReference>
<gene>
    <name evidence="4" type="ORF">WDU99_05105</name>
</gene>
<evidence type="ECO:0000313" key="5">
    <source>
        <dbReference type="Proteomes" id="UP001371224"/>
    </source>
</evidence>
<evidence type="ECO:0000259" key="3">
    <source>
        <dbReference type="Pfam" id="PF14257"/>
    </source>
</evidence>
<feature type="transmembrane region" description="Helical" evidence="2">
    <location>
        <begin position="324"/>
        <end position="348"/>
    </location>
</feature>
<comment type="caution">
    <text evidence="4">The sequence shown here is derived from an EMBL/GenBank/DDBJ whole genome shotgun (WGS) entry which is preliminary data.</text>
</comment>
<dbReference type="InterPro" id="IPR025645">
    <property type="entry name" value="DUF4349"/>
</dbReference>
<evidence type="ECO:0000256" key="1">
    <source>
        <dbReference type="SAM" id="Coils"/>
    </source>
</evidence>
<keyword evidence="2" id="KW-1133">Transmembrane helix</keyword>
<dbReference type="RefSeq" id="WP_337331357.1">
    <property type="nucleotide sequence ID" value="NZ_JBBDGM010000003.1"/>
</dbReference>
<accession>A0ABU8L9F9</accession>
<keyword evidence="2" id="KW-0472">Membrane</keyword>
<sequence length="366" mass="37854">MTENGDTTLAPLSEASIARIEHAVFDEIDRGEAVVHPESAAPARSTRRRRWVTGLGIAAAFVGGILIAPPLLNAVSPTGAGSSVQYDAETSGEAPIGVPESAELAPADGMAADSAAGGAVSEDADAGREIISTAEATVRVEDVAGAVDAITDLAAEHDGYVEATDVGLVPDAAAQVSPGPPTPPGSGWISIRVPAEDLTEVMSALDAHGEVLRSSISRTDVTSTVVDLQARVEASRASVQRLTELMSKSGSVGDLIAAESALSERQAQLESYEQQLKALDEQVTMSSLSIRLTEQTTATTADPAGFADGLLAGWNGLIVSLNALVVALGFLLPWLVIAGAVVLVIWLVRRRRKGRPESHGEEEESA</sequence>
<protein>
    <submittedName>
        <fullName evidence="4">DUF4349 domain-containing protein</fullName>
    </submittedName>
</protein>
<name>A0ABU8L9F9_9MICO</name>
<feature type="transmembrane region" description="Helical" evidence="2">
    <location>
        <begin position="51"/>
        <end position="72"/>
    </location>
</feature>
<keyword evidence="5" id="KW-1185">Reference proteome</keyword>
<evidence type="ECO:0000313" key="4">
    <source>
        <dbReference type="EMBL" id="MEJ1087690.1"/>
    </source>
</evidence>
<feature type="coiled-coil region" evidence="1">
    <location>
        <begin position="255"/>
        <end position="282"/>
    </location>
</feature>
<organism evidence="4 5">
    <name type="scientific">Microbacterium bandirmense</name>
    <dbReference type="NCBI Taxonomy" id="3122050"/>
    <lineage>
        <taxon>Bacteria</taxon>
        <taxon>Bacillati</taxon>
        <taxon>Actinomycetota</taxon>
        <taxon>Actinomycetes</taxon>
        <taxon>Micrococcales</taxon>
        <taxon>Microbacteriaceae</taxon>
        <taxon>Microbacterium</taxon>
    </lineage>
</organism>
<keyword evidence="1" id="KW-0175">Coiled coil</keyword>
<keyword evidence="2" id="KW-0812">Transmembrane</keyword>
<reference evidence="4 5" key="1">
    <citation type="submission" date="2024-02" db="EMBL/GenBank/DDBJ databases">
        <authorList>
            <person name="Saticioglu I.B."/>
        </authorList>
    </citation>
    <scope>NUCLEOTIDE SEQUENCE [LARGE SCALE GENOMIC DNA]</scope>
    <source>
        <strain evidence="4 5">Mu-80</strain>
    </source>
</reference>